<dbReference type="PRINTS" id="PR00852">
    <property type="entry name" value="XRODRMPGMNTD"/>
</dbReference>
<dbReference type="EC" id="5.6.2.3" evidence="19"/>
<feature type="domain" description="ATP-dependent helicase C-terminal" evidence="22">
    <location>
        <begin position="550"/>
        <end position="694"/>
    </location>
</feature>
<dbReference type="InterPro" id="IPR013020">
    <property type="entry name" value="Rad3/Chl1-like"/>
</dbReference>
<evidence type="ECO:0000256" key="10">
    <source>
        <dbReference type="ARBA" id="ARBA00022840"/>
    </source>
</evidence>
<dbReference type="SUPFAM" id="SSF52540">
    <property type="entry name" value="P-loop containing nucleoside triphosphate hydrolases"/>
    <property type="match status" value="1"/>
</dbReference>
<keyword evidence="8 23" id="KW-0378">Hydrolase</keyword>
<sequence length="808" mass="92618">MKFYIDDLPVLFPYPRIYPEQYSYMVDLKRTLDVNGHCVLEMPSGTGKTFYPGHRKLVYCSRTVPEIEKALAELKRLMEYRAKYMQASKRLNTDATDMDVDGEEGGEMEEIMALGLSSRKNMCIHPVVSQQRKGKVVDAMCRDMTSAWACKKGREDPGSVELCEYHEELGKREPGHLLPPGVWTIEEVKEHGKKTGVCPYFAVRRMMPFCDIIIYSFHYLLDPKVADQVSKEMSKDAIVVFDEAHNIDNVCIEALSIDITRPTLDNAYRCINQLADRVDEVKKADSSKLQDEYTRLVEGLQQQSEDREHETFLSNPVLPVDLLQEAVPGNIRRAEHFLAFLRRFVEYLKTRMRVLHVVAETPASFLQHLKEITFIERKPLRFCAERLRMLVQTLELTRIDEFSALQTVAFFATLVSTYDKGFLLILEPFETEQATVPNPIFHFTCLDASLAIAPVFERFSSVIITSGTISPLDMYPKMLKFDTVCQESYTMTLTRQCFLPLVITRGSDQVAISSRFEVRNDPSVVRNYGNILIEYARCVPDGVVAFFPSYLYMESIVAAWHDMGILDEVWKHKLVFVETPDAPETSIALENFRRACDNGRGAILLSVARGKVSEGIDFDHNYGRAVIMFGVPYQYTESRILKARLEFLRDSYRIKENDFLTFDAMRHAAQCVGRVLRGKSDYGLMIFADKRFARADKRSKLPKWIAQHIQPTYNNLSMDMAIVESKRFMRSMGQPYPAGKNGISLWDIADIEQRQEKERIALDRLMQEDTEEWVATHQTKTDSQQEENLADEFDKAFGSGAELAEIAA</sequence>
<keyword evidence="16" id="KW-0234">DNA repair</keyword>
<dbReference type="Pfam" id="PF06733">
    <property type="entry name" value="DEAD_2"/>
    <property type="match status" value="1"/>
</dbReference>
<dbReference type="NCBIfam" id="TIGR00604">
    <property type="entry name" value="rad3"/>
    <property type="match status" value="1"/>
</dbReference>
<keyword evidence="10" id="KW-0067">ATP-binding</keyword>
<dbReference type="Pfam" id="PF13307">
    <property type="entry name" value="Helicase_C_2"/>
    <property type="match status" value="1"/>
</dbReference>
<evidence type="ECO:0000259" key="21">
    <source>
        <dbReference type="SMART" id="SM00488"/>
    </source>
</evidence>
<dbReference type="SMART" id="SM00491">
    <property type="entry name" value="HELICc2"/>
    <property type="match status" value="1"/>
</dbReference>
<accession>A0AAJ6CH93</accession>
<keyword evidence="24" id="KW-1185">Reference proteome</keyword>
<dbReference type="InterPro" id="IPR001945">
    <property type="entry name" value="RAD3/XPD"/>
</dbReference>
<evidence type="ECO:0000256" key="3">
    <source>
        <dbReference type="ARBA" id="ARBA00009146"/>
    </source>
</evidence>
<dbReference type="PANTHER" id="PTHR11472">
    <property type="entry name" value="DNA REPAIR DEAD HELICASE RAD3/XP-D SUBFAMILY MEMBER"/>
    <property type="match status" value="1"/>
</dbReference>
<dbReference type="GO" id="GO:0043139">
    <property type="term" value="F:5'-3' DNA helicase activity"/>
    <property type="evidence" value="ECO:0007669"/>
    <property type="project" value="UniProtKB-EC"/>
</dbReference>
<dbReference type="Gene3D" id="1.10.275.40">
    <property type="match status" value="1"/>
</dbReference>
<evidence type="ECO:0000313" key="23">
    <source>
        <dbReference type="EMBL" id="WFC97586.1"/>
    </source>
</evidence>
<keyword evidence="5" id="KW-0479">Metal-binding</keyword>
<evidence type="ECO:0000256" key="15">
    <source>
        <dbReference type="ARBA" id="ARBA00023163"/>
    </source>
</evidence>
<keyword evidence="18" id="KW-0539">Nucleus</keyword>
<keyword evidence="12" id="KW-0411">Iron-sulfur</keyword>
<dbReference type="GO" id="GO:0045951">
    <property type="term" value="P:positive regulation of mitotic recombination"/>
    <property type="evidence" value="ECO:0007669"/>
    <property type="project" value="TreeGrafter"/>
</dbReference>
<dbReference type="GO" id="GO:0046872">
    <property type="term" value="F:metal ion binding"/>
    <property type="evidence" value="ECO:0007669"/>
    <property type="project" value="UniProtKB-KW"/>
</dbReference>
<evidence type="ECO:0000256" key="6">
    <source>
        <dbReference type="ARBA" id="ARBA00022741"/>
    </source>
</evidence>
<evidence type="ECO:0000256" key="8">
    <source>
        <dbReference type="ARBA" id="ARBA00022801"/>
    </source>
</evidence>
<dbReference type="GO" id="GO:0003684">
    <property type="term" value="F:damaged DNA binding"/>
    <property type="evidence" value="ECO:0007669"/>
    <property type="project" value="TreeGrafter"/>
</dbReference>
<evidence type="ECO:0000256" key="20">
    <source>
        <dbReference type="ARBA" id="ARBA00048954"/>
    </source>
</evidence>
<dbReference type="SMART" id="SM00488">
    <property type="entry name" value="DEXDc2"/>
    <property type="match status" value="1"/>
</dbReference>
<reference evidence="23 24" key="1">
    <citation type="submission" date="2023-03" db="EMBL/GenBank/DDBJ databases">
        <title>Mating type loci evolution in Malassezia.</title>
        <authorList>
            <person name="Coelho M.A."/>
        </authorList>
    </citation>
    <scope>NUCLEOTIDE SEQUENCE [LARGE SCALE GENOMIC DNA]</scope>
    <source>
        <strain evidence="23 24">CBS 9725</strain>
    </source>
</reference>
<dbReference type="Proteomes" id="UP001219567">
    <property type="component" value="Chromosome 1"/>
</dbReference>
<dbReference type="InterPro" id="IPR027417">
    <property type="entry name" value="P-loop_NTPase"/>
</dbReference>
<dbReference type="FunFam" id="1.10.275.40:FF:000001">
    <property type="entry name" value="DNA repair helicase (Rad3)"/>
    <property type="match status" value="1"/>
</dbReference>
<evidence type="ECO:0000256" key="9">
    <source>
        <dbReference type="ARBA" id="ARBA00022806"/>
    </source>
</evidence>
<evidence type="ECO:0000259" key="22">
    <source>
        <dbReference type="SMART" id="SM00491"/>
    </source>
</evidence>
<dbReference type="GO" id="GO:0006289">
    <property type="term" value="P:nucleotide-excision repair"/>
    <property type="evidence" value="ECO:0007669"/>
    <property type="project" value="InterPro"/>
</dbReference>
<dbReference type="GO" id="GO:0016818">
    <property type="term" value="F:hydrolase activity, acting on acid anhydrides, in phosphorus-containing anhydrides"/>
    <property type="evidence" value="ECO:0007669"/>
    <property type="project" value="InterPro"/>
</dbReference>
<evidence type="ECO:0000256" key="12">
    <source>
        <dbReference type="ARBA" id="ARBA00023014"/>
    </source>
</evidence>
<dbReference type="InterPro" id="IPR006555">
    <property type="entry name" value="ATP-dep_Helicase_C"/>
</dbReference>
<dbReference type="FunFam" id="3.40.50.300:FF:000135">
    <property type="entry name" value="DNA repair helicase RAD3, putative"/>
    <property type="match status" value="1"/>
</dbReference>
<dbReference type="FunFam" id="3.40.50.300:FF:000128">
    <property type="entry name" value="Putative DNA repair helicase RAD3"/>
    <property type="match status" value="1"/>
</dbReference>
<evidence type="ECO:0000256" key="1">
    <source>
        <dbReference type="ARBA" id="ARBA00001966"/>
    </source>
</evidence>
<evidence type="ECO:0000256" key="16">
    <source>
        <dbReference type="ARBA" id="ARBA00023204"/>
    </source>
</evidence>
<dbReference type="InterPro" id="IPR010614">
    <property type="entry name" value="RAD3-like_helicase_DEAD"/>
</dbReference>
<dbReference type="InterPro" id="IPR002464">
    <property type="entry name" value="DNA/RNA_helicase_DEAH_CS"/>
</dbReference>
<comment type="cofactor">
    <cofactor evidence="1">
        <name>[4Fe-4S] cluster</name>
        <dbReference type="ChEBI" id="CHEBI:49883"/>
    </cofactor>
</comment>
<feature type="domain" description="Helicase-like DEXD box c2 type" evidence="21">
    <location>
        <begin position="8"/>
        <end position="288"/>
    </location>
</feature>
<dbReference type="GO" id="GO:0005524">
    <property type="term" value="F:ATP binding"/>
    <property type="evidence" value="ECO:0007669"/>
    <property type="project" value="UniProtKB-KW"/>
</dbReference>
<organism evidence="23 24">
    <name type="scientific">Malassezia yamatoensis</name>
    <dbReference type="NCBI Taxonomy" id="253288"/>
    <lineage>
        <taxon>Eukaryota</taxon>
        <taxon>Fungi</taxon>
        <taxon>Dikarya</taxon>
        <taxon>Basidiomycota</taxon>
        <taxon>Ustilaginomycotina</taxon>
        <taxon>Malasseziomycetes</taxon>
        <taxon>Malasseziales</taxon>
        <taxon>Malasseziaceae</taxon>
        <taxon>Malassezia</taxon>
    </lineage>
</organism>
<evidence type="ECO:0000313" key="24">
    <source>
        <dbReference type="Proteomes" id="UP001219567"/>
    </source>
</evidence>
<keyword evidence="6" id="KW-0547">Nucleotide-binding</keyword>
<dbReference type="Gene3D" id="3.40.50.300">
    <property type="entry name" value="P-loop containing nucleotide triphosphate hydrolases"/>
    <property type="match status" value="3"/>
</dbReference>
<keyword evidence="17" id="KW-0413">Isomerase</keyword>
<name>A0AAJ6CH93_9BASI</name>
<proteinExistence type="inferred from homology"/>
<dbReference type="InterPro" id="IPR010643">
    <property type="entry name" value="HBB"/>
</dbReference>
<evidence type="ECO:0000256" key="4">
    <source>
        <dbReference type="ARBA" id="ARBA00022485"/>
    </source>
</evidence>
<evidence type="ECO:0000256" key="13">
    <source>
        <dbReference type="ARBA" id="ARBA00023015"/>
    </source>
</evidence>
<evidence type="ECO:0000256" key="11">
    <source>
        <dbReference type="ARBA" id="ARBA00023004"/>
    </source>
</evidence>
<comment type="subcellular location">
    <subcellularLocation>
        <location evidence="2">Nucleus</location>
    </subcellularLocation>
</comment>
<dbReference type="CDD" id="cd18788">
    <property type="entry name" value="SF2_C_XPD"/>
    <property type="match status" value="1"/>
</dbReference>
<keyword evidence="4" id="KW-0004">4Fe-4S</keyword>
<comment type="catalytic activity">
    <reaction evidence="20">
        <text>ATP + H2O = ADP + phosphate + H(+)</text>
        <dbReference type="Rhea" id="RHEA:13065"/>
        <dbReference type="ChEBI" id="CHEBI:15377"/>
        <dbReference type="ChEBI" id="CHEBI:15378"/>
        <dbReference type="ChEBI" id="CHEBI:30616"/>
        <dbReference type="ChEBI" id="CHEBI:43474"/>
        <dbReference type="ChEBI" id="CHEBI:456216"/>
        <dbReference type="EC" id="5.6.2.3"/>
    </reaction>
</comment>
<dbReference type="PANTHER" id="PTHR11472:SF1">
    <property type="entry name" value="GENERAL TRANSCRIPTION AND DNA REPAIR FACTOR IIH HELICASE SUBUNIT XPD"/>
    <property type="match status" value="1"/>
</dbReference>
<dbReference type="PROSITE" id="PS00690">
    <property type="entry name" value="DEAH_ATP_HELICASE"/>
    <property type="match status" value="1"/>
</dbReference>
<protein>
    <recommendedName>
        <fullName evidence="19">DNA 5'-3' helicase</fullName>
        <ecNumber evidence="19">5.6.2.3</ecNumber>
    </recommendedName>
</protein>
<dbReference type="Pfam" id="PF06777">
    <property type="entry name" value="HBB"/>
    <property type="match status" value="1"/>
</dbReference>
<evidence type="ECO:0000256" key="5">
    <source>
        <dbReference type="ARBA" id="ARBA00022723"/>
    </source>
</evidence>
<comment type="similarity">
    <text evidence="3">Belongs to the helicase family. RAD3/XPD subfamily.</text>
</comment>
<dbReference type="GO" id="GO:0000112">
    <property type="term" value="C:nucleotide-excision repair factor 3 complex"/>
    <property type="evidence" value="ECO:0007669"/>
    <property type="project" value="UniProtKB-ARBA"/>
</dbReference>
<evidence type="ECO:0000256" key="17">
    <source>
        <dbReference type="ARBA" id="ARBA00023235"/>
    </source>
</evidence>
<keyword evidence="11" id="KW-0408">Iron</keyword>
<keyword evidence="7" id="KW-0227">DNA damage</keyword>
<dbReference type="InterPro" id="IPR006554">
    <property type="entry name" value="Helicase-like_DEXD_c2"/>
</dbReference>
<dbReference type="FunFam" id="1.10.30.20:FF:000001">
    <property type="entry name" value="DNA repair helicase rad15"/>
    <property type="match status" value="1"/>
</dbReference>
<keyword evidence="9 23" id="KW-0347">Helicase</keyword>
<evidence type="ECO:0000256" key="14">
    <source>
        <dbReference type="ARBA" id="ARBA00023125"/>
    </source>
</evidence>
<dbReference type="InterPro" id="IPR045028">
    <property type="entry name" value="DinG/Rad3-like"/>
</dbReference>
<dbReference type="EMBL" id="CP119943">
    <property type="protein sequence ID" value="WFC97586.1"/>
    <property type="molecule type" value="Genomic_DNA"/>
</dbReference>
<keyword evidence="14" id="KW-0238">DNA-binding</keyword>
<keyword evidence="13" id="KW-0805">Transcription regulation</keyword>
<evidence type="ECO:0000256" key="2">
    <source>
        <dbReference type="ARBA" id="ARBA00004123"/>
    </source>
</evidence>
<evidence type="ECO:0000256" key="19">
    <source>
        <dbReference type="ARBA" id="ARBA00044969"/>
    </source>
</evidence>
<gene>
    <name evidence="23" type="primary">RAD3</name>
    <name evidence="23" type="ORF">MYAM1_000301</name>
</gene>
<evidence type="ECO:0000256" key="7">
    <source>
        <dbReference type="ARBA" id="ARBA00022763"/>
    </source>
</evidence>
<dbReference type="AlphaFoldDB" id="A0AAJ6CH93"/>
<dbReference type="GO" id="GO:0051539">
    <property type="term" value="F:4 iron, 4 sulfur cluster binding"/>
    <property type="evidence" value="ECO:0007669"/>
    <property type="project" value="UniProtKB-KW"/>
</dbReference>
<dbReference type="GO" id="GO:0006366">
    <property type="term" value="P:transcription by RNA polymerase II"/>
    <property type="evidence" value="ECO:0007669"/>
    <property type="project" value="TreeGrafter"/>
</dbReference>
<evidence type="ECO:0000256" key="18">
    <source>
        <dbReference type="ARBA" id="ARBA00023242"/>
    </source>
</evidence>
<keyword evidence="15" id="KW-0804">Transcription</keyword>